<feature type="compositionally biased region" description="Polar residues" evidence="2">
    <location>
        <begin position="506"/>
        <end position="537"/>
    </location>
</feature>
<feature type="compositionally biased region" description="Low complexity" evidence="2">
    <location>
        <begin position="468"/>
        <end position="497"/>
    </location>
</feature>
<evidence type="ECO:0000313" key="5">
    <source>
        <dbReference type="RefSeq" id="XP_022086505.1"/>
    </source>
</evidence>
<dbReference type="InterPro" id="IPR045668">
    <property type="entry name" value="FHIP_KELAA_motif"/>
</dbReference>
<comment type="similarity">
    <text evidence="1">Belongs to the FHIP family.</text>
</comment>
<dbReference type="PANTHER" id="PTHR21705:SF12">
    <property type="entry name" value="FHF COMPLEX SUBUNIT HOOK-INTERACTING PROTEIN C-TERMINAL DOMAIN-CONTAINING PROTEIN"/>
    <property type="match status" value="1"/>
</dbReference>
<evidence type="ECO:0000259" key="3">
    <source>
        <dbReference type="Pfam" id="PF19314"/>
    </source>
</evidence>
<dbReference type="Pfam" id="PF19311">
    <property type="entry name" value="KELAA"/>
    <property type="match status" value="1"/>
</dbReference>
<dbReference type="Proteomes" id="UP000694845">
    <property type="component" value="Unplaced"/>
</dbReference>
<reference evidence="5" key="1">
    <citation type="submission" date="2025-08" db="UniProtKB">
        <authorList>
            <consortium name="RefSeq"/>
        </authorList>
    </citation>
    <scope>IDENTIFICATION</scope>
</reference>
<evidence type="ECO:0000256" key="1">
    <source>
        <dbReference type="ARBA" id="ARBA00024336"/>
    </source>
</evidence>
<feature type="domain" description="FHF complex subunit HOOK-interacting protein C-terminal" evidence="3">
    <location>
        <begin position="642"/>
        <end position="734"/>
    </location>
</feature>
<dbReference type="OrthoDB" id="5350595at2759"/>
<gene>
    <name evidence="5" type="primary">LOC110977044</name>
</gene>
<organism evidence="4 5">
    <name type="scientific">Acanthaster planci</name>
    <name type="common">Crown-of-thorns starfish</name>
    <dbReference type="NCBI Taxonomy" id="133434"/>
    <lineage>
        <taxon>Eukaryota</taxon>
        <taxon>Metazoa</taxon>
        <taxon>Echinodermata</taxon>
        <taxon>Eleutherozoa</taxon>
        <taxon>Asterozoa</taxon>
        <taxon>Asteroidea</taxon>
        <taxon>Valvatacea</taxon>
        <taxon>Valvatida</taxon>
        <taxon>Acanthasteridae</taxon>
        <taxon>Acanthaster</taxon>
    </lineage>
</organism>
<evidence type="ECO:0000256" key="2">
    <source>
        <dbReference type="SAM" id="MobiDB-lite"/>
    </source>
</evidence>
<evidence type="ECO:0000313" key="4">
    <source>
        <dbReference type="Proteomes" id="UP000694845"/>
    </source>
</evidence>
<accession>A0A8B7Y2H6</accession>
<feature type="compositionally biased region" description="Low complexity" evidence="2">
    <location>
        <begin position="557"/>
        <end position="568"/>
    </location>
</feature>
<dbReference type="KEGG" id="aplc:110977044"/>
<dbReference type="AlphaFoldDB" id="A0A8B7Y2H6"/>
<sequence>MFNRFTAALHHAVEVLGESDLLAPTQTLLEDFTFHWKAVTHYFINTKDDKQPVQESNIPSHLNNMLALLTQEERQMEEDQTGPCMEYLLQHKILETLHTLGKADCPPGMKQVVLTFFLNLLGKVKQPLLPHVNVYKPVHNLIKVCGEVRAGPTEKEEIQFLCTVCSKLKEHPYSVNFFLELPRQKSKKPRHNSSPSVASSSGSSSSRTSLDVTQPEFSLVNSLIALAQSPDSRIAVKACEGLMLCASLPEKHAAQCIVDHTQFCALLAERLCTLYNALPLSMDPVDVDSVEAKWGLYMQSDAEDTNMFPGKRQLISLLSWYDYCDQVIKEAHPTVGRSLANQIRERFLVPIMEQLLLQSSEVGILTSTAHLVKFVKMTTSPALLDALVKFILGEETEPEKPGEGGYKLRQRLIDRCDNISDEICIMALKLFETLFCKANGHIVTNLVLRNLQSRAYNSRTDSTENCEQGSGDTSDQGSSTTNPSDQGSSDSCDQGCGDAAGPGSSGHPSDQGSINGAVSDSGVETLSNGPESPTLIPSSPMRDGVVNSLSDAGSEATQPSPSMSTTSSETDDKTSIHKIVNSFLGLMPEEARSSYLTGDIGYDTYLREAHRLFRECSVNCLPYDWPNYPTPLERCPDEAFYEGAFLKILFDKLSRMLDQTYEVNLQVTSLLSKICLFPHPHIQEFFLDPYLPVAAGCRTMHSVLLRVVSDLSVRLRSIPDFQRQAFVVRKQLMGMVEEDDRGKKSIAPIMNLPYIDLLEGVIVLEEFCKELAAIAFVKFHAASGRT</sequence>
<name>A0A8B7Y2H6_ACAPL</name>
<dbReference type="InterPro" id="IPR019384">
    <property type="entry name" value="FHIP"/>
</dbReference>
<feature type="compositionally biased region" description="Low complexity" evidence="2">
    <location>
        <begin position="193"/>
        <end position="209"/>
    </location>
</feature>
<dbReference type="Pfam" id="PF10257">
    <property type="entry name" value="RAI16-like"/>
    <property type="match status" value="1"/>
</dbReference>
<dbReference type="OMA" id="VQTEFFF"/>
<protein>
    <submittedName>
        <fullName evidence="5">Protein FAM160B1-like isoform X1</fullName>
    </submittedName>
</protein>
<feature type="region of interest" description="Disordered" evidence="2">
    <location>
        <begin position="184"/>
        <end position="209"/>
    </location>
</feature>
<dbReference type="InterPro" id="IPR045669">
    <property type="entry name" value="FHIP_C"/>
</dbReference>
<dbReference type="Pfam" id="PF19314">
    <property type="entry name" value="DUF5917"/>
    <property type="match status" value="1"/>
</dbReference>
<dbReference type="GeneID" id="110977044"/>
<dbReference type="PANTHER" id="PTHR21705">
    <property type="entry name" value="RAI16 PROTEIN-RELATED"/>
    <property type="match status" value="1"/>
</dbReference>
<proteinExistence type="inferred from homology"/>
<dbReference type="RefSeq" id="XP_022086505.1">
    <property type="nucleotide sequence ID" value="XM_022230813.1"/>
</dbReference>
<feature type="region of interest" description="Disordered" evidence="2">
    <location>
        <begin position="459"/>
        <end position="574"/>
    </location>
</feature>
<keyword evidence="4" id="KW-1185">Reference proteome</keyword>